<gene>
    <name evidence="1" type="ORF">ACCI49_22845</name>
</gene>
<evidence type="ECO:0000313" key="2">
    <source>
        <dbReference type="Proteomes" id="UP001569428"/>
    </source>
</evidence>
<name>A0ABV4P6T0_9GAMM</name>
<dbReference type="RefSeq" id="WP_371841538.1">
    <property type="nucleotide sequence ID" value="NZ_JBGMEK010000130.1"/>
</dbReference>
<accession>A0ABV4P6T0</accession>
<evidence type="ECO:0000313" key="1">
    <source>
        <dbReference type="EMBL" id="MFA0813729.1"/>
    </source>
</evidence>
<dbReference type="PROSITE" id="PS51257">
    <property type="entry name" value="PROKAR_LIPOPROTEIN"/>
    <property type="match status" value="1"/>
</dbReference>
<organism evidence="1 2">
    <name type="scientific">Microbulbifer epialgicus</name>
    <dbReference type="NCBI Taxonomy" id="393907"/>
    <lineage>
        <taxon>Bacteria</taxon>
        <taxon>Pseudomonadati</taxon>
        <taxon>Pseudomonadota</taxon>
        <taxon>Gammaproteobacteria</taxon>
        <taxon>Cellvibrionales</taxon>
        <taxon>Microbulbiferaceae</taxon>
        <taxon>Microbulbifer</taxon>
    </lineage>
</organism>
<comment type="caution">
    <text evidence="1">The sequence shown here is derived from an EMBL/GenBank/DDBJ whole genome shotgun (WGS) entry which is preliminary data.</text>
</comment>
<keyword evidence="2" id="KW-1185">Reference proteome</keyword>
<reference evidence="1 2" key="1">
    <citation type="submission" date="2024-08" db="EMBL/GenBank/DDBJ databases">
        <authorList>
            <person name="Ishaq N."/>
        </authorList>
    </citation>
    <scope>NUCLEOTIDE SEQUENCE [LARGE SCALE GENOMIC DNA]</scope>
    <source>
        <strain evidence="1 2">DSM 18651</strain>
    </source>
</reference>
<proteinExistence type="predicted"/>
<dbReference type="Proteomes" id="UP001569428">
    <property type="component" value="Unassembled WGS sequence"/>
</dbReference>
<evidence type="ECO:0008006" key="3">
    <source>
        <dbReference type="Google" id="ProtNLM"/>
    </source>
</evidence>
<dbReference type="EMBL" id="JBGMEK010000130">
    <property type="protein sequence ID" value="MFA0813729.1"/>
    <property type="molecule type" value="Genomic_DNA"/>
</dbReference>
<protein>
    <recommendedName>
        <fullName evidence="3">Lipoprotein</fullName>
    </recommendedName>
</protein>
<sequence>MKTLHVLLVLFLSGCSDLCSVDLLGESKSPDEKYIATVFERNCGATTPFVRVVSLRYAGSEFSPEEVDDWVFTIHGQSDINVSWVENTELKISYSATGDNPTQRDKWEKVIIKY</sequence>